<dbReference type="Proteomes" id="UP000828251">
    <property type="component" value="Unassembled WGS sequence"/>
</dbReference>
<keyword evidence="2" id="KW-1185">Reference proteome</keyword>
<comment type="caution">
    <text evidence="1">The sequence shown here is derived from an EMBL/GenBank/DDBJ whole genome shotgun (WGS) entry which is preliminary data.</text>
</comment>
<evidence type="ECO:0000313" key="1">
    <source>
        <dbReference type="EMBL" id="KAH1097230.1"/>
    </source>
</evidence>
<name>A0A9D3VU77_9ROSI</name>
<gene>
    <name evidence="1" type="ORF">J1N35_014151</name>
</gene>
<sequence>MRLAHEVIDGYALDSFFVQLSAGVVVAPTRIVVLPVGDLVVGVGRMTHFDRIVTAEVFVSPMAEVFKSHKAMGISKKKRSPTAPRVIPRVTTAYKLAVHSNVEPSDYVGAVARPGDCMGAVDGPGQPASSSFLLGFKGPRCSL</sequence>
<dbReference type="EMBL" id="JAIQCV010000005">
    <property type="protein sequence ID" value="KAH1097230.1"/>
    <property type="molecule type" value="Genomic_DNA"/>
</dbReference>
<organism evidence="1 2">
    <name type="scientific">Gossypium stocksii</name>
    <dbReference type="NCBI Taxonomy" id="47602"/>
    <lineage>
        <taxon>Eukaryota</taxon>
        <taxon>Viridiplantae</taxon>
        <taxon>Streptophyta</taxon>
        <taxon>Embryophyta</taxon>
        <taxon>Tracheophyta</taxon>
        <taxon>Spermatophyta</taxon>
        <taxon>Magnoliopsida</taxon>
        <taxon>eudicotyledons</taxon>
        <taxon>Gunneridae</taxon>
        <taxon>Pentapetalae</taxon>
        <taxon>rosids</taxon>
        <taxon>malvids</taxon>
        <taxon>Malvales</taxon>
        <taxon>Malvaceae</taxon>
        <taxon>Malvoideae</taxon>
        <taxon>Gossypium</taxon>
    </lineage>
</organism>
<protein>
    <submittedName>
        <fullName evidence="1">Uncharacterized protein</fullName>
    </submittedName>
</protein>
<dbReference type="AlphaFoldDB" id="A0A9D3VU77"/>
<reference evidence="1 2" key="1">
    <citation type="journal article" date="2021" name="Plant Biotechnol. J.">
        <title>Multi-omics assisted identification of the key and species-specific regulatory components of drought-tolerant mechanisms in Gossypium stocksii.</title>
        <authorList>
            <person name="Yu D."/>
            <person name="Ke L."/>
            <person name="Zhang D."/>
            <person name="Wu Y."/>
            <person name="Sun Y."/>
            <person name="Mei J."/>
            <person name="Sun J."/>
            <person name="Sun Y."/>
        </authorList>
    </citation>
    <scope>NUCLEOTIDE SEQUENCE [LARGE SCALE GENOMIC DNA]</scope>
    <source>
        <strain evidence="2">cv. E1</strain>
        <tissue evidence="1">Leaf</tissue>
    </source>
</reference>
<accession>A0A9D3VU77</accession>
<proteinExistence type="predicted"/>
<evidence type="ECO:0000313" key="2">
    <source>
        <dbReference type="Proteomes" id="UP000828251"/>
    </source>
</evidence>